<gene>
    <name evidence="3" type="primary">Arhgap11a</name>
    <name evidence="3" type="ORF">EOLROS_R06731</name>
</gene>
<dbReference type="InterPro" id="IPR000198">
    <property type="entry name" value="RhoGAP_dom"/>
</dbReference>
<feature type="domain" description="Rho-GAP" evidence="2">
    <location>
        <begin position="6"/>
        <end position="194"/>
    </location>
</feature>
<accession>A0A851XJM1</accession>
<dbReference type="GO" id="GO:0005096">
    <property type="term" value="F:GTPase activator activity"/>
    <property type="evidence" value="ECO:0007669"/>
    <property type="project" value="TreeGrafter"/>
</dbReference>
<dbReference type="SUPFAM" id="SSF48350">
    <property type="entry name" value="GTPase activation domain, GAP"/>
    <property type="match status" value="1"/>
</dbReference>
<dbReference type="Pfam" id="PF00620">
    <property type="entry name" value="RhoGAP"/>
    <property type="match status" value="1"/>
</dbReference>
<dbReference type="PROSITE" id="PS50238">
    <property type="entry name" value="RHOGAP"/>
    <property type="match status" value="1"/>
</dbReference>
<sequence>GKIFGISFHALPQSLVPEYGYIPSFLVDSCKYLEEHVQTEGLFRKSGSLVRLKALKSKLDQGENCLSAALPCDVAGLLKQFFRELPEPILPPHLQEGLFKAQQLGNEKKTATVLLSCLMADRTIEALRYFFNFLRTVSLRSKENRMDSSNLAVIFAPNLLHSNENEKMSASTEKKIRLQAAVVQTLIDHAAEIGQVPEFILEKIPAMLGVDAFQSTPSLWGHEDGENESPSKCKKRRHQSVGVLSSATPVVLTPSTKRKLPADCSQGLSSKKRRSLKHSFAFELLPSSIFTSSSTPASVNFEASPCVCLESSQISLSPSTAGENHLSSTGNRRSKRHANKKLYRAESGKTGCFSPKISRKEMVRRSLRLKFGLGKSNREMNIVSGCAVGNKSENIGRRLASQQGLESRTECAKKDVLFSPCVSEKFPKKGSKNVSKSEENLLTPKCHNKVVHRMSWNSPTVADSQVISRNEGILPGHSKTGISSSESVLIFGKPPVIPDEFKSTAASKQDNSLQLSEEESNLTAETLLKVKRAFSASGSNLHNLRGDTKSSFSDVADETLKETLRVSGISPKKELLAEEVSEHLANTKSGELLHQFNQSYAVDKQQSKKDEIKLLGKRNFKTSVEIELQVLKPVIKNVTELSVPQVLAGEDKLAVQNSSSKDDLNKLDSFGRKEEIELMHSQTAENCTIKCCSVEEGTAKFPVAGQLPTSQLPKSQTEVGNQYLQAENSDKTLTKPSTVSDHGKVSDHIQWFNKLSLNDQSSASKTKPPLKFQRTPVRQSVRRINSLLEASRRSVGSQLLKATEVGSPLVKSLSYDSALLSCTEKPSKNSVALPLRSESAYDQVCVSHKQPDLTSKSCGRLLNPSDKPDVSVRTAGIHEQKVTVHPSKSVLEDLTNQRPVKSSLKVNANINIPEKSTIARGAPGKERVCYRGSPKNPISKVKLLPATKPVDL</sequence>
<feature type="region of interest" description="Disordered" evidence="1">
    <location>
        <begin position="317"/>
        <end position="340"/>
    </location>
</feature>
<evidence type="ECO:0000259" key="2">
    <source>
        <dbReference type="PROSITE" id="PS50238"/>
    </source>
</evidence>
<reference evidence="3" key="1">
    <citation type="submission" date="2019-09" db="EMBL/GenBank/DDBJ databases">
        <title>Bird 10,000 Genomes (B10K) Project - Family phase.</title>
        <authorList>
            <person name="Zhang G."/>
        </authorList>
    </citation>
    <scope>NUCLEOTIDE SEQUENCE</scope>
    <source>
        <strain evidence="3">B10K-DU-025-06</strain>
        <tissue evidence="3">Mixed tissue sample</tissue>
    </source>
</reference>
<proteinExistence type="predicted"/>
<evidence type="ECO:0000313" key="4">
    <source>
        <dbReference type="Proteomes" id="UP000637704"/>
    </source>
</evidence>
<protein>
    <submittedName>
        <fullName evidence="3">RHGBA protein</fullName>
    </submittedName>
</protein>
<comment type="caution">
    <text evidence="3">The sequence shown here is derived from an EMBL/GenBank/DDBJ whole genome shotgun (WGS) entry which is preliminary data.</text>
</comment>
<feature type="non-terminal residue" evidence="3">
    <location>
        <position position="1"/>
    </location>
</feature>
<dbReference type="Gene3D" id="1.10.555.10">
    <property type="entry name" value="Rho GTPase activation protein"/>
    <property type="match status" value="1"/>
</dbReference>
<feature type="region of interest" description="Disordered" evidence="1">
    <location>
        <begin position="220"/>
        <end position="239"/>
    </location>
</feature>
<name>A0A851XJM1_EOLRO</name>
<dbReference type="PANTHER" id="PTHR15670">
    <property type="entry name" value="RHO GTPASE ACTIVATING PROTEIN 11A"/>
    <property type="match status" value="1"/>
</dbReference>
<dbReference type="AlphaFoldDB" id="A0A851XJM1"/>
<feature type="compositionally biased region" description="Polar residues" evidence="1">
    <location>
        <begin position="317"/>
        <end position="331"/>
    </location>
</feature>
<dbReference type="SMART" id="SM00324">
    <property type="entry name" value="RhoGAP"/>
    <property type="match status" value="1"/>
</dbReference>
<dbReference type="Proteomes" id="UP000637704">
    <property type="component" value="Unassembled WGS sequence"/>
</dbReference>
<dbReference type="CDD" id="cd04394">
    <property type="entry name" value="RhoGAP-ARHGAP11A"/>
    <property type="match status" value="1"/>
</dbReference>
<evidence type="ECO:0000256" key="1">
    <source>
        <dbReference type="SAM" id="MobiDB-lite"/>
    </source>
</evidence>
<dbReference type="EMBL" id="WBNI01000349">
    <property type="protein sequence ID" value="NXD67087.1"/>
    <property type="molecule type" value="Genomic_DNA"/>
</dbReference>
<dbReference type="InterPro" id="IPR008936">
    <property type="entry name" value="Rho_GTPase_activation_prot"/>
</dbReference>
<feature type="non-terminal residue" evidence="3">
    <location>
        <position position="952"/>
    </location>
</feature>
<dbReference type="PANTHER" id="PTHR15670:SF4">
    <property type="entry name" value="RHO GTPASE-ACTIVATING PROTEIN 11A"/>
    <property type="match status" value="1"/>
</dbReference>
<keyword evidence="4" id="KW-1185">Reference proteome</keyword>
<dbReference type="InterPro" id="IPR042869">
    <property type="entry name" value="ARHGAP11A/B"/>
</dbReference>
<evidence type="ECO:0000313" key="3">
    <source>
        <dbReference type="EMBL" id="NXD67087.1"/>
    </source>
</evidence>
<organism evidence="3 4">
    <name type="scientific">Eolophus roseicapilla</name>
    <name type="common">Galah cockatoo</name>
    <name type="synonym">Cacatua roseicapilla</name>
    <dbReference type="NCBI Taxonomy" id="176039"/>
    <lineage>
        <taxon>Eukaryota</taxon>
        <taxon>Metazoa</taxon>
        <taxon>Chordata</taxon>
        <taxon>Craniata</taxon>
        <taxon>Vertebrata</taxon>
        <taxon>Euteleostomi</taxon>
        <taxon>Archelosauria</taxon>
        <taxon>Archosauria</taxon>
        <taxon>Dinosauria</taxon>
        <taxon>Saurischia</taxon>
        <taxon>Theropoda</taxon>
        <taxon>Coelurosauria</taxon>
        <taxon>Aves</taxon>
        <taxon>Neognathae</taxon>
        <taxon>Neoaves</taxon>
        <taxon>Telluraves</taxon>
        <taxon>Australaves</taxon>
        <taxon>Psittaciformes</taxon>
        <taxon>Cacatuidae</taxon>
        <taxon>Eolophus</taxon>
    </lineage>
</organism>
<dbReference type="GO" id="GO:0007165">
    <property type="term" value="P:signal transduction"/>
    <property type="evidence" value="ECO:0007669"/>
    <property type="project" value="InterPro"/>
</dbReference>